<evidence type="ECO:0000313" key="2">
    <source>
        <dbReference type="Proteomes" id="UP001529256"/>
    </source>
</evidence>
<comment type="caution">
    <text evidence="1">The sequence shown here is derived from an EMBL/GenBank/DDBJ whole genome shotgun (WGS) entry which is preliminary data.</text>
</comment>
<gene>
    <name evidence="1" type="ORF">QUW25_07785</name>
</gene>
<dbReference type="EMBL" id="JAUDEA010000012">
    <property type="protein sequence ID" value="MDM8271568.1"/>
    <property type="molecule type" value="Genomic_DNA"/>
</dbReference>
<keyword evidence="2" id="KW-1185">Reference proteome</keyword>
<reference evidence="2" key="1">
    <citation type="submission" date="2023-06" db="EMBL/GenBank/DDBJ databases">
        <title>Identification and characterization of horizontal gene transfer across gut microbiota members of farm animals based on homology search.</title>
        <authorList>
            <person name="Zeman M."/>
            <person name="Kubasova T."/>
            <person name="Jahodarova E."/>
            <person name="Nykrynova M."/>
            <person name="Rychlik I."/>
        </authorList>
    </citation>
    <scope>NUCLEOTIDE SEQUENCE [LARGE SCALE GENOMIC DNA]</scope>
    <source>
        <strain evidence="2">153_Feed</strain>
    </source>
</reference>
<reference evidence="1 2" key="2">
    <citation type="submission" date="2023-06" db="EMBL/GenBank/DDBJ databases">
        <title>Identification and characterization of horizontal gene transfer across gut microbiota members of farm animals based on homology search.</title>
        <authorList>
            <person name="Schwarzerova J."/>
            <person name="Nykrynova M."/>
            <person name="Jureckova K."/>
            <person name="Cejkova D."/>
            <person name="Rychlik I."/>
        </authorList>
    </citation>
    <scope>NUCLEOTIDE SEQUENCE [LARGE SCALE GENOMIC DNA]</scope>
    <source>
        <strain evidence="1 2">153_Feed</strain>
    </source>
</reference>
<dbReference type="RefSeq" id="WP_289511645.1">
    <property type="nucleotide sequence ID" value="NZ_JAUDEA010000012.1"/>
</dbReference>
<proteinExistence type="predicted"/>
<dbReference type="Proteomes" id="UP001529256">
    <property type="component" value="Unassembled WGS sequence"/>
</dbReference>
<name>A0ABT7V4Q5_9ACTN</name>
<sequence>MSDARYNLTHRYVLFSCEGAAEGVIIQRLYEDGLLVVDKDRVVFDAVYSDRPYTRTRKAADIASQYLGMDYSVNGAEGLLVARIVDSRSARFELPKRAGADAVVQSFFTRPEIEMLAVHKQGAFDLWQRQSRRNRSLKPSEFCKQELGLSKIKETKFLKEYWSNGAELAECIKRYASKARRENDELMLADLLA</sequence>
<accession>A0ABT7V4Q5</accession>
<evidence type="ECO:0000313" key="1">
    <source>
        <dbReference type="EMBL" id="MDM8271568.1"/>
    </source>
</evidence>
<reference evidence="1 2" key="3">
    <citation type="submission" date="2023-06" db="EMBL/GenBank/DDBJ databases">
        <authorList>
            <person name="Zeman M."/>
            <person name="Kubasova T."/>
            <person name="Jahodarova E."/>
            <person name="Nykrynova M."/>
            <person name="Rychlik I."/>
        </authorList>
    </citation>
    <scope>NUCLEOTIDE SEQUENCE [LARGE SCALE GENOMIC DNA]</scope>
    <source>
        <strain evidence="1 2">153_Feed</strain>
    </source>
</reference>
<protein>
    <submittedName>
        <fullName evidence="1">Uncharacterized protein</fullName>
    </submittedName>
</protein>
<organism evidence="1 2">
    <name type="scientific">Thermophilibacter provencensis</name>
    <dbReference type="NCBI Taxonomy" id="1852386"/>
    <lineage>
        <taxon>Bacteria</taxon>
        <taxon>Bacillati</taxon>
        <taxon>Actinomycetota</taxon>
        <taxon>Coriobacteriia</taxon>
        <taxon>Coriobacteriales</taxon>
        <taxon>Atopobiaceae</taxon>
        <taxon>Thermophilibacter</taxon>
    </lineage>
</organism>